<protein>
    <submittedName>
        <fullName evidence="9">DUF350 domain-containing protein</fullName>
    </submittedName>
</protein>
<evidence type="ECO:0000313" key="10">
    <source>
        <dbReference type="Proteomes" id="UP000051497"/>
    </source>
</evidence>
<evidence type="ECO:0000256" key="3">
    <source>
        <dbReference type="ARBA" id="ARBA00022475"/>
    </source>
</evidence>
<organism evidence="8">
    <name type="scientific">Candidatus Berkiella aquae</name>
    <dbReference type="NCBI Taxonomy" id="295108"/>
    <lineage>
        <taxon>Bacteria</taxon>
        <taxon>Pseudomonadati</taxon>
        <taxon>Pseudomonadota</taxon>
        <taxon>Gammaproteobacteria</taxon>
        <taxon>Candidatus Berkiellales</taxon>
        <taxon>Candidatus Berkiellaceae</taxon>
        <taxon>Candidatus Berkiella</taxon>
    </lineage>
</organism>
<accession>A0A0Q9YDR9</accession>
<keyword evidence="4 7" id="KW-0812">Transmembrane</keyword>
<dbReference type="AlphaFoldDB" id="A0A0Q9YDR9"/>
<keyword evidence="6 7" id="KW-0472">Membrane</keyword>
<evidence type="ECO:0000256" key="1">
    <source>
        <dbReference type="ARBA" id="ARBA00004651"/>
    </source>
</evidence>
<reference evidence="9" key="3">
    <citation type="submission" date="2021-06" db="EMBL/GenBank/DDBJ databases">
        <title>Genomic Description and Analysis of Intracellular Bacteria, Candidatus Berkiella cookevillensis and Candidatus Berkiella aquae.</title>
        <authorList>
            <person name="Kidane D.T."/>
            <person name="Mehari Y.T."/>
            <person name="Rice F.C."/>
            <person name="Arivett B.A."/>
            <person name="Farone A.L."/>
            <person name="Berk S.G."/>
            <person name="Farone M.B."/>
        </authorList>
    </citation>
    <scope>NUCLEOTIDE SEQUENCE</scope>
    <source>
        <strain evidence="9">HT99</strain>
    </source>
</reference>
<dbReference type="STRING" id="295108.HT99x_02932"/>
<dbReference type="RefSeq" id="WP_075067523.1">
    <property type="nucleotide sequence ID" value="NZ_LKAJ02000001.1"/>
</dbReference>
<dbReference type="EMBL" id="LKAJ02000001">
    <property type="protein sequence ID" value="MCS5709950.1"/>
    <property type="molecule type" value="Genomic_DNA"/>
</dbReference>
<dbReference type="Proteomes" id="UP000051497">
    <property type="component" value="Unassembled WGS sequence"/>
</dbReference>
<evidence type="ECO:0000256" key="4">
    <source>
        <dbReference type="ARBA" id="ARBA00022692"/>
    </source>
</evidence>
<keyword evidence="5 7" id="KW-1133">Transmembrane helix</keyword>
<evidence type="ECO:0000256" key="7">
    <source>
        <dbReference type="SAM" id="Phobius"/>
    </source>
</evidence>
<proteinExistence type="inferred from homology"/>
<evidence type="ECO:0000256" key="6">
    <source>
        <dbReference type="ARBA" id="ARBA00023136"/>
    </source>
</evidence>
<reference evidence="9" key="2">
    <citation type="journal article" date="2016" name="Genome Announc.">
        <title>Draft Genome Sequences of Two Novel Amoeba-Resistant Intranuclear Bacteria, 'Candidatus Berkiella cookevillensis' and 'Candidatus Berkiella aquae'.</title>
        <authorList>
            <person name="Mehari Y.T."/>
            <person name="Arivett B.A."/>
            <person name="Farone A.L."/>
            <person name="Gunderson J.H."/>
            <person name="Farone M.B."/>
        </authorList>
    </citation>
    <scope>NUCLEOTIDE SEQUENCE</scope>
    <source>
        <strain evidence="9">HT99</strain>
    </source>
</reference>
<dbReference type="EMBL" id="LKAJ01000019">
    <property type="protein sequence ID" value="KRG18646.1"/>
    <property type="molecule type" value="Genomic_DNA"/>
</dbReference>
<evidence type="ECO:0000313" key="8">
    <source>
        <dbReference type="EMBL" id="KRG18646.1"/>
    </source>
</evidence>
<feature type="transmembrane region" description="Helical" evidence="7">
    <location>
        <begin position="53"/>
        <end position="72"/>
    </location>
</feature>
<dbReference type="InterPro" id="IPR007140">
    <property type="entry name" value="DUF350"/>
</dbReference>
<dbReference type="Pfam" id="PF03994">
    <property type="entry name" value="DUF350"/>
    <property type="match status" value="1"/>
</dbReference>
<evidence type="ECO:0000256" key="2">
    <source>
        <dbReference type="ARBA" id="ARBA00005779"/>
    </source>
</evidence>
<comment type="similarity">
    <text evidence="2">Belongs to the UPF0719 family.</text>
</comment>
<keyword evidence="3" id="KW-1003">Cell membrane</keyword>
<evidence type="ECO:0000313" key="9">
    <source>
        <dbReference type="EMBL" id="MCS5709950.1"/>
    </source>
</evidence>
<reference evidence="8" key="1">
    <citation type="submission" date="2015-09" db="EMBL/GenBank/DDBJ databases">
        <title>Draft Genome Sequences of Two Novel Amoeba-resistant Intranuclear Bacteria, Candidatus Berkiella cookevillensis and Candidatus Berkiella aquae.</title>
        <authorList>
            <person name="Mehari Y.T."/>
            <person name="Arivett B.A."/>
            <person name="Farone A.L."/>
            <person name="Gunderson J.H."/>
            <person name="Farone M.B."/>
        </authorList>
    </citation>
    <scope>NUCLEOTIDE SEQUENCE [LARGE SCALE GENOMIC DNA]</scope>
    <source>
        <strain evidence="8">HT99</strain>
    </source>
</reference>
<comment type="subcellular location">
    <subcellularLocation>
        <location evidence="1">Cell membrane</location>
        <topology evidence="1">Multi-pass membrane protein</topology>
    </subcellularLocation>
</comment>
<comment type="caution">
    <text evidence="8">The sequence shown here is derived from an EMBL/GenBank/DDBJ whole genome shotgun (WGS) entry which is preliminary data.</text>
</comment>
<keyword evidence="10" id="KW-1185">Reference proteome</keyword>
<sequence>MAAATWFNLHPLINSIVYSVVGFVMLGLGFYVYDKLTPWRMWKEIIDEHNIALAVIVGAMVLGISNIIAAAISG</sequence>
<dbReference type="OrthoDB" id="200249at2"/>
<name>A0A0Q9YDR9_9GAMM</name>
<evidence type="ECO:0000256" key="5">
    <source>
        <dbReference type="ARBA" id="ARBA00022989"/>
    </source>
</evidence>
<dbReference type="GO" id="GO:0005886">
    <property type="term" value="C:plasma membrane"/>
    <property type="evidence" value="ECO:0007669"/>
    <property type="project" value="UniProtKB-SubCell"/>
</dbReference>
<gene>
    <name evidence="9" type="ORF">HT99x_000770</name>
    <name evidence="8" type="ORF">HT99x_02932</name>
</gene>
<feature type="transmembrane region" description="Helical" evidence="7">
    <location>
        <begin position="12"/>
        <end position="33"/>
    </location>
</feature>